<accession>A0ABW5QA03</accession>
<keyword evidence="3" id="KW-1185">Reference proteome</keyword>
<gene>
    <name evidence="2" type="ORF">ACFSW4_08140</name>
</gene>
<feature type="coiled-coil region" evidence="1">
    <location>
        <begin position="161"/>
        <end position="188"/>
    </location>
</feature>
<reference evidence="3" key="1">
    <citation type="journal article" date="2019" name="Int. J. Syst. Evol. Microbiol.">
        <title>The Global Catalogue of Microorganisms (GCM) 10K type strain sequencing project: providing services to taxonomists for standard genome sequencing and annotation.</title>
        <authorList>
            <consortium name="The Broad Institute Genomics Platform"/>
            <consortium name="The Broad Institute Genome Sequencing Center for Infectious Disease"/>
            <person name="Wu L."/>
            <person name="Ma J."/>
        </authorList>
    </citation>
    <scope>NUCLEOTIDE SEQUENCE [LARGE SCALE GENOMIC DNA]</scope>
    <source>
        <strain evidence="3">TISTR 1571</strain>
    </source>
</reference>
<evidence type="ECO:0008006" key="4">
    <source>
        <dbReference type="Google" id="ProtNLM"/>
    </source>
</evidence>
<sequence>MTIFMNNDSNIYRSKQPVQAPNQEQVVVDRISEFVKEQQKVNRHLTRSYNALNQLYNRQQNTQEYILNQIKSLENRHQSHDQFRHQTLMRLSSYDQKQTKVEDWMKQEEFAKEQLIKELKSIHKSNQNIIDELTKQDDTSDELLLQLNEMMDVQHKISEQISNHELKQQEMAKKIENQEALIEKMHQQLTNFRSIIYERSHHLAEKIEDQYHMTSNYIQHLMNGKEHPMTFMVTKKKEDE</sequence>
<evidence type="ECO:0000313" key="3">
    <source>
        <dbReference type="Proteomes" id="UP001597452"/>
    </source>
</evidence>
<name>A0ABW5QA03_9BACI</name>
<evidence type="ECO:0000313" key="2">
    <source>
        <dbReference type="EMBL" id="MFD2638829.1"/>
    </source>
</evidence>
<dbReference type="EMBL" id="JBHUMZ010000019">
    <property type="protein sequence ID" value="MFD2638829.1"/>
    <property type="molecule type" value="Genomic_DNA"/>
</dbReference>
<keyword evidence="1" id="KW-0175">Coiled coil</keyword>
<proteinExistence type="predicted"/>
<protein>
    <recommendedName>
        <fullName evidence="4">t-SNARE coiled-coil homology domain-containing protein</fullName>
    </recommendedName>
</protein>
<dbReference type="RefSeq" id="WP_054752792.1">
    <property type="nucleotide sequence ID" value="NZ_JBHUMZ010000019.1"/>
</dbReference>
<comment type="caution">
    <text evidence="2">The sequence shown here is derived from an EMBL/GenBank/DDBJ whole genome shotgun (WGS) entry which is preliminary data.</text>
</comment>
<evidence type="ECO:0000256" key="1">
    <source>
        <dbReference type="SAM" id="Coils"/>
    </source>
</evidence>
<dbReference type="Proteomes" id="UP001597452">
    <property type="component" value="Unassembled WGS sequence"/>
</dbReference>
<organism evidence="2 3">
    <name type="scientific">Piscibacillus salipiscarius</name>
    <dbReference type="NCBI Taxonomy" id="299480"/>
    <lineage>
        <taxon>Bacteria</taxon>
        <taxon>Bacillati</taxon>
        <taxon>Bacillota</taxon>
        <taxon>Bacilli</taxon>
        <taxon>Bacillales</taxon>
        <taxon>Bacillaceae</taxon>
        <taxon>Piscibacillus</taxon>
    </lineage>
</organism>